<keyword evidence="6 10" id="KW-0548">Nucleotidyltransferase</keyword>
<protein>
    <recommendedName>
        <fullName evidence="3 10">DNA-directed RNA polymerase subunit omega</fullName>
        <shortName evidence="10">RNAP omega subunit</shortName>
        <ecNumber evidence="2 10">2.7.7.6</ecNumber>
    </recommendedName>
    <alternativeName>
        <fullName evidence="10">RNA polymerase omega subunit</fullName>
    </alternativeName>
    <alternativeName>
        <fullName evidence="8 10">Transcriptase subunit omega</fullName>
    </alternativeName>
</protein>
<evidence type="ECO:0000256" key="6">
    <source>
        <dbReference type="ARBA" id="ARBA00022695"/>
    </source>
</evidence>
<evidence type="ECO:0000313" key="12">
    <source>
        <dbReference type="Proteomes" id="UP000270219"/>
    </source>
</evidence>
<name>A0A498D8X2_9BACI</name>
<evidence type="ECO:0000256" key="5">
    <source>
        <dbReference type="ARBA" id="ARBA00022679"/>
    </source>
</evidence>
<proteinExistence type="inferred from homology"/>
<dbReference type="AlphaFoldDB" id="A0A498D8X2"/>
<organism evidence="11 12">
    <name type="scientific">Oceanobacillus piezotolerans</name>
    <dbReference type="NCBI Taxonomy" id="2448030"/>
    <lineage>
        <taxon>Bacteria</taxon>
        <taxon>Bacillati</taxon>
        <taxon>Bacillota</taxon>
        <taxon>Bacilli</taxon>
        <taxon>Bacillales</taxon>
        <taxon>Bacillaceae</taxon>
        <taxon>Oceanobacillus</taxon>
    </lineage>
</organism>
<dbReference type="SMART" id="SM01409">
    <property type="entry name" value="RNA_pol_Rpb6"/>
    <property type="match status" value="1"/>
</dbReference>
<evidence type="ECO:0000256" key="8">
    <source>
        <dbReference type="ARBA" id="ARBA00029924"/>
    </source>
</evidence>
<gene>
    <name evidence="10" type="primary">rpoZ</name>
    <name evidence="11" type="ORF">D8M04_10450</name>
</gene>
<comment type="function">
    <text evidence="10">Promotes RNA polymerase assembly. Latches the N- and C-terminal regions of the beta' subunit thereby facilitating its interaction with the beta and alpha subunits.</text>
</comment>
<dbReference type="Pfam" id="PF01192">
    <property type="entry name" value="RNA_pol_Rpb6"/>
    <property type="match status" value="1"/>
</dbReference>
<dbReference type="Proteomes" id="UP000270219">
    <property type="component" value="Unassembled WGS sequence"/>
</dbReference>
<evidence type="ECO:0000256" key="4">
    <source>
        <dbReference type="ARBA" id="ARBA00022478"/>
    </source>
</evidence>
<dbReference type="GO" id="GO:0003677">
    <property type="term" value="F:DNA binding"/>
    <property type="evidence" value="ECO:0007669"/>
    <property type="project" value="UniProtKB-UniRule"/>
</dbReference>
<comment type="subunit">
    <text evidence="10">The RNAP catalytic core consists of 2 alpha, 1 beta, 1 beta' and 1 omega subunit. When a sigma factor is associated with the core the holoenzyme is formed, which can initiate transcription.</text>
</comment>
<keyword evidence="4 10" id="KW-0240">DNA-directed RNA polymerase</keyword>
<evidence type="ECO:0000313" key="11">
    <source>
        <dbReference type="EMBL" id="RLL45267.1"/>
    </source>
</evidence>
<comment type="caution">
    <text evidence="11">The sequence shown here is derived from an EMBL/GenBank/DDBJ whole genome shotgun (WGS) entry which is preliminary data.</text>
</comment>
<evidence type="ECO:0000256" key="2">
    <source>
        <dbReference type="ARBA" id="ARBA00012418"/>
    </source>
</evidence>
<comment type="similarity">
    <text evidence="1 10">Belongs to the RNA polymerase subunit omega family.</text>
</comment>
<dbReference type="PANTHER" id="PTHR34476">
    <property type="entry name" value="DNA-DIRECTED RNA POLYMERASE SUBUNIT OMEGA"/>
    <property type="match status" value="1"/>
</dbReference>
<reference evidence="11 12" key="1">
    <citation type="submission" date="2018-10" db="EMBL/GenBank/DDBJ databases">
        <title>Oceanobacillus sp. YLB-02 draft genome.</title>
        <authorList>
            <person name="Yu L."/>
        </authorList>
    </citation>
    <scope>NUCLEOTIDE SEQUENCE [LARGE SCALE GENOMIC DNA]</scope>
    <source>
        <strain evidence="11 12">YLB-02</strain>
    </source>
</reference>
<dbReference type="InterPro" id="IPR006110">
    <property type="entry name" value="Pol_omega/Rpo6/RPB6"/>
</dbReference>
<keyword evidence="7 10" id="KW-0804">Transcription</keyword>
<evidence type="ECO:0000256" key="10">
    <source>
        <dbReference type="HAMAP-Rule" id="MF_00366"/>
    </source>
</evidence>
<dbReference type="SUPFAM" id="SSF63562">
    <property type="entry name" value="RPB6/omega subunit-like"/>
    <property type="match status" value="1"/>
</dbReference>
<evidence type="ECO:0000256" key="7">
    <source>
        <dbReference type="ARBA" id="ARBA00023163"/>
    </source>
</evidence>
<keyword evidence="5 10" id="KW-0808">Transferase</keyword>
<keyword evidence="12" id="KW-1185">Reference proteome</keyword>
<dbReference type="OrthoDB" id="9815459at2"/>
<dbReference type="Gene3D" id="3.90.940.10">
    <property type="match status" value="1"/>
</dbReference>
<evidence type="ECO:0000256" key="9">
    <source>
        <dbReference type="ARBA" id="ARBA00048552"/>
    </source>
</evidence>
<dbReference type="InterPro" id="IPR036161">
    <property type="entry name" value="RPB6/omega-like_sf"/>
</dbReference>
<dbReference type="NCBIfam" id="TIGR00690">
    <property type="entry name" value="rpoZ"/>
    <property type="match status" value="1"/>
</dbReference>
<comment type="catalytic activity">
    <reaction evidence="9 10">
        <text>RNA(n) + a ribonucleoside 5'-triphosphate = RNA(n+1) + diphosphate</text>
        <dbReference type="Rhea" id="RHEA:21248"/>
        <dbReference type="Rhea" id="RHEA-COMP:14527"/>
        <dbReference type="Rhea" id="RHEA-COMP:17342"/>
        <dbReference type="ChEBI" id="CHEBI:33019"/>
        <dbReference type="ChEBI" id="CHEBI:61557"/>
        <dbReference type="ChEBI" id="CHEBI:140395"/>
        <dbReference type="EC" id="2.7.7.6"/>
    </reaction>
</comment>
<evidence type="ECO:0000256" key="3">
    <source>
        <dbReference type="ARBA" id="ARBA00013725"/>
    </source>
</evidence>
<dbReference type="GO" id="GO:0003899">
    <property type="term" value="F:DNA-directed RNA polymerase activity"/>
    <property type="evidence" value="ECO:0007669"/>
    <property type="project" value="UniProtKB-UniRule"/>
</dbReference>
<dbReference type="HAMAP" id="MF_00366">
    <property type="entry name" value="RNApol_bact_RpoZ"/>
    <property type="match status" value="1"/>
</dbReference>
<sequence>MMLEPSIDVLQDKVSSKYKLVILSSKRARQLSETKDLQVEHPKSKKNVGLALEEVAAGKLNVNQ</sequence>
<dbReference type="InterPro" id="IPR003716">
    <property type="entry name" value="DNA-dir_RNA_pol_omega"/>
</dbReference>
<accession>A0A498D8X2</accession>
<dbReference type="EC" id="2.7.7.6" evidence="2 10"/>
<dbReference type="PANTHER" id="PTHR34476:SF1">
    <property type="entry name" value="DNA-DIRECTED RNA POLYMERASE SUBUNIT OMEGA"/>
    <property type="match status" value="1"/>
</dbReference>
<dbReference type="GO" id="GO:0000428">
    <property type="term" value="C:DNA-directed RNA polymerase complex"/>
    <property type="evidence" value="ECO:0007669"/>
    <property type="project" value="UniProtKB-KW"/>
</dbReference>
<dbReference type="GO" id="GO:0006351">
    <property type="term" value="P:DNA-templated transcription"/>
    <property type="evidence" value="ECO:0007669"/>
    <property type="project" value="UniProtKB-UniRule"/>
</dbReference>
<dbReference type="RefSeq" id="WP_121522854.1">
    <property type="nucleotide sequence ID" value="NZ_RCHR01000003.1"/>
</dbReference>
<evidence type="ECO:0000256" key="1">
    <source>
        <dbReference type="ARBA" id="ARBA00006711"/>
    </source>
</evidence>
<dbReference type="EMBL" id="RCHR01000003">
    <property type="protein sequence ID" value="RLL45267.1"/>
    <property type="molecule type" value="Genomic_DNA"/>
</dbReference>